<organism evidence="4 5">
    <name type="scientific">Gemmata palustris</name>
    <dbReference type="NCBI Taxonomy" id="2822762"/>
    <lineage>
        <taxon>Bacteria</taxon>
        <taxon>Pseudomonadati</taxon>
        <taxon>Planctomycetota</taxon>
        <taxon>Planctomycetia</taxon>
        <taxon>Gemmatales</taxon>
        <taxon>Gemmataceae</taxon>
        <taxon>Gemmata</taxon>
    </lineage>
</organism>
<dbReference type="InterPro" id="IPR022655">
    <property type="entry name" value="DUF1553"/>
</dbReference>
<dbReference type="Pfam" id="PF07587">
    <property type="entry name" value="PSD1"/>
    <property type="match status" value="1"/>
</dbReference>
<feature type="chain" id="PRO_5047448035" evidence="1">
    <location>
        <begin position="21"/>
        <end position="717"/>
    </location>
</feature>
<feature type="domain" description="DUF1553" evidence="3">
    <location>
        <begin position="441"/>
        <end position="678"/>
    </location>
</feature>
<dbReference type="Proteomes" id="UP000676565">
    <property type="component" value="Unassembled WGS sequence"/>
</dbReference>
<evidence type="ECO:0000259" key="3">
    <source>
        <dbReference type="Pfam" id="PF07587"/>
    </source>
</evidence>
<evidence type="ECO:0000313" key="5">
    <source>
        <dbReference type="Proteomes" id="UP000676565"/>
    </source>
</evidence>
<dbReference type="PANTHER" id="PTHR35889:SF3">
    <property type="entry name" value="F-BOX DOMAIN-CONTAINING PROTEIN"/>
    <property type="match status" value="1"/>
</dbReference>
<comment type="caution">
    <text evidence="4">The sequence shown here is derived from an EMBL/GenBank/DDBJ whole genome shotgun (WGS) entry which is preliminary data.</text>
</comment>
<dbReference type="RefSeq" id="WP_210654018.1">
    <property type="nucleotide sequence ID" value="NZ_JAGKQQ010000001.1"/>
</dbReference>
<evidence type="ECO:0000259" key="2">
    <source>
        <dbReference type="Pfam" id="PF07583"/>
    </source>
</evidence>
<protein>
    <submittedName>
        <fullName evidence="4">DUF1553 domain-containing protein</fullName>
    </submittedName>
</protein>
<keyword evidence="1" id="KW-0732">Signal</keyword>
<sequence>MTRFATAFAFALLLPLVASAKPVHKQSLLAHMGPYLPARANDCRLCHVPGETAPHADKPRNAFGERLEEVRGELKEAGKPFDIAARFNAVANEDSDGDGVSNLVEVLTGHFPGDPQDKPTADEVRGAEKTVGKYTRFLASYPWRPFEPVKRPAVPKAGDGWGANPIDAFIADGHREHDLTPRPDAGKAALIRRVYFDLIGLPPTPAQVKAFEADSSKGAYEKVVDELLASPRYGERWGRHWMDVWRYSDWAGWSGGNSVRDSQPHVWRWRDWIIESLNADLGYDQMIHQMLAGDEIAPADPKVLRATGYLARNYKSSREKWMTDVVDHTFLAFQGLTIGCARCHDHFYDPIKQTEYYQVRAVFEPHNIRIDPLGSEKDTKKDGLARAFDADPNAPTYLYERGDERHPDKSRPILPGIPSALNEPFPAVKPVKGESGESTGRRRAFAHWLTDTKNPLTARVAVNHIWMRHFGQPIVPSVFDFGKNGRRPMHPALLDWLAAEFVEHKWSMKHLHKLIVTSRTYRQGSTPDAKNLAADRDNVYFWRVPTHRLEAEAVRDQLLFVAGKLDLTTGGPDLDHNSGLTVYRRSLYFRHAHEKQMELLKLFDAAGVSECYQRRESIVPQQALALVNSPLSAEMARLVARQIETEAGTDPEKFVTAAFERVIGRAPTATERSECIAFMDAPVARGSEKEAPMDAAERRRTGVVLALFNHHEFVTVR</sequence>
<gene>
    <name evidence="4" type="ORF">J8F10_11805</name>
</gene>
<name>A0ABS5BRT7_9BACT</name>
<feature type="signal peptide" evidence="1">
    <location>
        <begin position="1"/>
        <end position="20"/>
    </location>
</feature>
<accession>A0ABS5BRT7</accession>
<feature type="domain" description="DUF1549" evidence="2">
    <location>
        <begin position="165"/>
        <end position="365"/>
    </location>
</feature>
<dbReference type="EMBL" id="JAGKQQ010000001">
    <property type="protein sequence ID" value="MBP3955970.1"/>
    <property type="molecule type" value="Genomic_DNA"/>
</dbReference>
<evidence type="ECO:0000313" key="4">
    <source>
        <dbReference type="EMBL" id="MBP3955970.1"/>
    </source>
</evidence>
<proteinExistence type="predicted"/>
<dbReference type="Pfam" id="PF07583">
    <property type="entry name" value="PSCyt2"/>
    <property type="match status" value="1"/>
</dbReference>
<reference evidence="4 5" key="1">
    <citation type="submission" date="2021-04" db="EMBL/GenBank/DDBJ databases">
        <authorList>
            <person name="Ivanova A."/>
        </authorList>
    </citation>
    <scope>NUCLEOTIDE SEQUENCE [LARGE SCALE GENOMIC DNA]</scope>
    <source>
        <strain evidence="4 5">G18</strain>
    </source>
</reference>
<dbReference type="PANTHER" id="PTHR35889">
    <property type="entry name" value="CYCLOINULO-OLIGOSACCHARIDE FRUCTANOTRANSFERASE-RELATED"/>
    <property type="match status" value="1"/>
</dbReference>
<keyword evidence="5" id="KW-1185">Reference proteome</keyword>
<evidence type="ECO:0000256" key="1">
    <source>
        <dbReference type="SAM" id="SignalP"/>
    </source>
</evidence>
<dbReference type="InterPro" id="IPR011444">
    <property type="entry name" value="DUF1549"/>
</dbReference>